<reference evidence="1 2" key="1">
    <citation type="submission" date="2017-02" db="EMBL/GenBank/DDBJ databases">
        <title>Comparative genomic analysis of Brazilian Leptospira kirschneri strains of different serogroups.</title>
        <authorList>
            <person name="Moreno L.Z."/>
            <person name="Miraglia F."/>
            <person name="Kremer F.S."/>
            <person name="Eslabao M.R."/>
            <person name="Lilenbaum W."/>
            <person name="Dellagostin O.A."/>
            <person name="Moreno A.M."/>
        </authorList>
    </citation>
    <scope>NUCLEOTIDE SEQUENCE [LARGE SCALE GENOMIC DNA]</scope>
    <source>
        <strain evidence="1 2">M110/06</strain>
    </source>
</reference>
<organism evidence="1 2">
    <name type="scientific">Leptospira kirschneri serovar Pomona</name>
    <dbReference type="NCBI Taxonomy" id="561005"/>
    <lineage>
        <taxon>Bacteria</taxon>
        <taxon>Pseudomonadati</taxon>
        <taxon>Spirochaetota</taxon>
        <taxon>Spirochaetia</taxon>
        <taxon>Leptospirales</taxon>
        <taxon>Leptospiraceae</taxon>
        <taxon>Leptospira</taxon>
    </lineage>
</organism>
<gene>
    <name evidence="1" type="ORF">B1J93_09105</name>
</gene>
<comment type="caution">
    <text evidence="1">The sequence shown here is derived from an EMBL/GenBank/DDBJ whole genome shotgun (WGS) entry which is preliminary data.</text>
</comment>
<sequence length="73" mass="8359">MTLKDTLGYQKIQIPSFDDIFEDTRKSDCCSKLVMIAIEINSPWNGSKEKDIKCITDIRSGGGDEKEYHYIPK</sequence>
<accession>A0A1T1DQ45</accession>
<proteinExistence type="predicted"/>
<dbReference type="AlphaFoldDB" id="A0A1T1DQ45"/>
<dbReference type="Proteomes" id="UP000191008">
    <property type="component" value="Unassembled WGS sequence"/>
</dbReference>
<protein>
    <submittedName>
        <fullName evidence="1">Uncharacterized protein</fullName>
    </submittedName>
</protein>
<evidence type="ECO:0000313" key="2">
    <source>
        <dbReference type="Proteomes" id="UP000191008"/>
    </source>
</evidence>
<dbReference type="EMBL" id="MVIT01000062">
    <property type="protein sequence ID" value="OOV42850.1"/>
    <property type="molecule type" value="Genomic_DNA"/>
</dbReference>
<evidence type="ECO:0000313" key="1">
    <source>
        <dbReference type="EMBL" id="OOV42850.1"/>
    </source>
</evidence>
<name>A0A1T1DQ45_9LEPT</name>